<proteinExistence type="inferred from homology"/>
<dbReference type="Gene3D" id="3.40.50.720">
    <property type="entry name" value="NAD(P)-binding Rossmann-like Domain"/>
    <property type="match status" value="1"/>
</dbReference>
<accession>A0ABR7KY07</accession>
<dbReference type="PRINTS" id="PR00081">
    <property type="entry name" value="GDHRDH"/>
</dbReference>
<evidence type="ECO:0000313" key="6">
    <source>
        <dbReference type="Proteomes" id="UP000652755"/>
    </source>
</evidence>
<name>A0ABR7KY07_9SPHI</name>
<sequence length="242" mass="26208">MKIALVTGANKGIGLEVARQLAQNGFFVYLGCRNLESGLAAVEKLKAEGIDNIEEVTLDVTDNESVYSVREIIGKKTEVLDVLVNNAGISGGFPQSALDATLEQFRTVFETNVFGVVSVSQAFIDLLKKSPEPRIVNVSSAMGSLSLAADPSGGYHMAVYQSSKAALNMYTVNLAYELRDLPFKVNMVCPGYTKTDFTGHQGTSTVQEAGQRIAKYALIDQNGPTGKFMSEEYFPEPESCPW</sequence>
<evidence type="ECO:0000256" key="1">
    <source>
        <dbReference type="ARBA" id="ARBA00006484"/>
    </source>
</evidence>
<dbReference type="PANTHER" id="PTHR43490">
    <property type="entry name" value="(+)-NEOMENTHOL DEHYDROGENASE"/>
    <property type="match status" value="1"/>
</dbReference>
<comment type="similarity">
    <text evidence="1 4">Belongs to the short-chain dehydrogenases/reductases (SDR) family.</text>
</comment>
<organism evidence="5 6">
    <name type="scientific">Pedobacter fastidiosus</name>
    <dbReference type="NCBI Taxonomy" id="2765361"/>
    <lineage>
        <taxon>Bacteria</taxon>
        <taxon>Pseudomonadati</taxon>
        <taxon>Bacteroidota</taxon>
        <taxon>Sphingobacteriia</taxon>
        <taxon>Sphingobacteriales</taxon>
        <taxon>Sphingobacteriaceae</taxon>
        <taxon>Pedobacter</taxon>
    </lineage>
</organism>
<keyword evidence="2" id="KW-0521">NADP</keyword>
<keyword evidence="3" id="KW-0560">Oxidoreductase</keyword>
<protein>
    <submittedName>
        <fullName evidence="5">SDR family oxidoreductase</fullName>
    </submittedName>
</protein>
<evidence type="ECO:0000256" key="4">
    <source>
        <dbReference type="RuleBase" id="RU000363"/>
    </source>
</evidence>
<dbReference type="Pfam" id="PF00106">
    <property type="entry name" value="adh_short"/>
    <property type="match status" value="1"/>
</dbReference>
<evidence type="ECO:0000256" key="2">
    <source>
        <dbReference type="ARBA" id="ARBA00022857"/>
    </source>
</evidence>
<evidence type="ECO:0000256" key="3">
    <source>
        <dbReference type="ARBA" id="ARBA00023002"/>
    </source>
</evidence>
<dbReference type="RefSeq" id="WP_187073429.1">
    <property type="nucleotide sequence ID" value="NZ_JACRYL010000032.1"/>
</dbReference>
<dbReference type="InterPro" id="IPR045313">
    <property type="entry name" value="CBR1-like"/>
</dbReference>
<dbReference type="EMBL" id="JACRYL010000032">
    <property type="protein sequence ID" value="MBC6113009.1"/>
    <property type="molecule type" value="Genomic_DNA"/>
</dbReference>
<dbReference type="InterPro" id="IPR002347">
    <property type="entry name" value="SDR_fam"/>
</dbReference>
<evidence type="ECO:0000313" key="5">
    <source>
        <dbReference type="EMBL" id="MBC6113009.1"/>
    </source>
</evidence>
<dbReference type="PRINTS" id="PR00080">
    <property type="entry name" value="SDRFAMILY"/>
</dbReference>
<gene>
    <name evidence="5" type="ORF">H7U22_21535</name>
</gene>
<dbReference type="InterPro" id="IPR036291">
    <property type="entry name" value="NAD(P)-bd_dom_sf"/>
</dbReference>
<dbReference type="PANTHER" id="PTHR43490:SF99">
    <property type="entry name" value="SHORT-CHAIN DEHYDROGENASE_REDUCTASE"/>
    <property type="match status" value="1"/>
</dbReference>
<dbReference type="SUPFAM" id="SSF51735">
    <property type="entry name" value="NAD(P)-binding Rossmann-fold domains"/>
    <property type="match status" value="1"/>
</dbReference>
<dbReference type="Proteomes" id="UP000652755">
    <property type="component" value="Unassembled WGS sequence"/>
</dbReference>
<comment type="caution">
    <text evidence="5">The sequence shown here is derived from an EMBL/GenBank/DDBJ whole genome shotgun (WGS) entry which is preliminary data.</text>
</comment>
<reference evidence="5 6" key="1">
    <citation type="submission" date="2020-08" db="EMBL/GenBank/DDBJ databases">
        <authorList>
            <person name="Sun Q."/>
            <person name="Inoue M."/>
        </authorList>
    </citation>
    <scope>NUCLEOTIDE SEQUENCE [LARGE SCALE GENOMIC DNA]</scope>
    <source>
        <strain evidence="5 6">CCM 8938</strain>
    </source>
</reference>
<keyword evidence="6" id="KW-1185">Reference proteome</keyword>
<dbReference type="CDD" id="cd05324">
    <property type="entry name" value="carb_red_PTCR-like_SDR_c"/>
    <property type="match status" value="1"/>
</dbReference>